<protein>
    <submittedName>
        <fullName evidence="9">Cytochrome c2</fullName>
    </submittedName>
</protein>
<dbReference type="InterPro" id="IPR036909">
    <property type="entry name" value="Cyt_c-like_dom_sf"/>
</dbReference>
<dbReference type="AlphaFoldDB" id="A0A0U1NQ82"/>
<evidence type="ECO:0000256" key="5">
    <source>
        <dbReference type="ARBA" id="ARBA00023004"/>
    </source>
</evidence>
<dbReference type="GO" id="GO:0020037">
    <property type="term" value="F:heme binding"/>
    <property type="evidence" value="ECO:0007669"/>
    <property type="project" value="InterPro"/>
</dbReference>
<dbReference type="RefSeq" id="WP_048600006.1">
    <property type="nucleotide sequence ID" value="NZ_CVPC01000025.1"/>
</dbReference>
<keyword evidence="7" id="KW-0732">Signal</keyword>
<dbReference type="Gene3D" id="1.10.760.10">
    <property type="entry name" value="Cytochrome c-like domain"/>
    <property type="match status" value="2"/>
</dbReference>
<evidence type="ECO:0000313" key="10">
    <source>
        <dbReference type="Proteomes" id="UP000048949"/>
    </source>
</evidence>
<dbReference type="PANTHER" id="PTHR11961">
    <property type="entry name" value="CYTOCHROME C"/>
    <property type="match status" value="1"/>
</dbReference>
<feature type="chain" id="PRO_5006712222" evidence="7">
    <location>
        <begin position="24"/>
        <end position="228"/>
    </location>
</feature>
<feature type="domain" description="Cytochrome c" evidence="8">
    <location>
        <begin position="27"/>
        <end position="130"/>
    </location>
</feature>
<dbReference type="STRING" id="282199.GCA_001049735_02667"/>
<dbReference type="Proteomes" id="UP000048949">
    <property type="component" value="Unassembled WGS sequence"/>
</dbReference>
<evidence type="ECO:0000259" key="8">
    <source>
        <dbReference type="PROSITE" id="PS51007"/>
    </source>
</evidence>
<evidence type="ECO:0000313" key="9">
    <source>
        <dbReference type="EMBL" id="CRK76603.1"/>
    </source>
</evidence>
<evidence type="ECO:0000256" key="6">
    <source>
        <dbReference type="PROSITE-ProRule" id="PRU00433"/>
    </source>
</evidence>
<feature type="domain" description="Cytochrome c" evidence="8">
    <location>
        <begin position="151"/>
        <end position="227"/>
    </location>
</feature>
<dbReference type="EMBL" id="CVQV01000025">
    <property type="protein sequence ID" value="CRK76603.1"/>
    <property type="molecule type" value="Genomic_DNA"/>
</dbReference>
<dbReference type="GO" id="GO:0009055">
    <property type="term" value="F:electron transfer activity"/>
    <property type="evidence" value="ECO:0007669"/>
    <property type="project" value="InterPro"/>
</dbReference>
<accession>A0A0U1NQ82</accession>
<keyword evidence="3 6" id="KW-0479">Metal-binding</keyword>
<organism evidence="9 10">
    <name type="scientific">Nereida ignava</name>
    <dbReference type="NCBI Taxonomy" id="282199"/>
    <lineage>
        <taxon>Bacteria</taxon>
        <taxon>Pseudomonadati</taxon>
        <taxon>Pseudomonadota</taxon>
        <taxon>Alphaproteobacteria</taxon>
        <taxon>Rhodobacterales</taxon>
        <taxon>Roseobacteraceae</taxon>
        <taxon>Nereida</taxon>
    </lineage>
</organism>
<evidence type="ECO:0000256" key="2">
    <source>
        <dbReference type="ARBA" id="ARBA00022617"/>
    </source>
</evidence>
<keyword evidence="5 6" id="KW-0408">Iron</keyword>
<feature type="signal peptide" evidence="7">
    <location>
        <begin position="1"/>
        <end position="23"/>
    </location>
</feature>
<evidence type="ECO:0000256" key="7">
    <source>
        <dbReference type="SAM" id="SignalP"/>
    </source>
</evidence>
<evidence type="ECO:0000256" key="4">
    <source>
        <dbReference type="ARBA" id="ARBA00022982"/>
    </source>
</evidence>
<dbReference type="SUPFAM" id="SSF46626">
    <property type="entry name" value="Cytochrome c"/>
    <property type="match status" value="2"/>
</dbReference>
<name>A0A0U1NQ82_9RHOB</name>
<sequence>MLLDFSRIGLCVTLAVSAFSAHAESVGDPDAGKKVYRKCASCHMVGDDARNRVGPNLNNIIGAPAANIDGVKYSKALKNAAADGLVWDEAALNAFLEAPKKYLPGTRMSFLGLTKSSERADVIAYLATYSDSSIAPEAGFSVSPEILAMDGDVAYGEYLGSECTTCHLSSGANDGIPGITGWDEADFVTAMHAYKEKYRDNSVMQMVTGRLANHEIAALAAYFKSLGN</sequence>
<evidence type="ECO:0000256" key="1">
    <source>
        <dbReference type="ARBA" id="ARBA00022448"/>
    </source>
</evidence>
<keyword evidence="1" id="KW-0813">Transport</keyword>
<dbReference type="PRINTS" id="PR00604">
    <property type="entry name" value="CYTCHRMECIAB"/>
</dbReference>
<dbReference type="OrthoDB" id="9805828at2"/>
<dbReference type="GO" id="GO:0046872">
    <property type="term" value="F:metal ion binding"/>
    <property type="evidence" value="ECO:0007669"/>
    <property type="project" value="UniProtKB-KW"/>
</dbReference>
<evidence type="ECO:0000256" key="3">
    <source>
        <dbReference type="ARBA" id="ARBA00022723"/>
    </source>
</evidence>
<dbReference type="Pfam" id="PF00034">
    <property type="entry name" value="Cytochrom_C"/>
    <property type="match status" value="1"/>
</dbReference>
<gene>
    <name evidence="9" type="ORF">NIG5292_02668</name>
</gene>
<proteinExistence type="predicted"/>
<dbReference type="InterPro" id="IPR009056">
    <property type="entry name" value="Cyt_c-like_dom"/>
</dbReference>
<reference evidence="9 10" key="1">
    <citation type="submission" date="2015-04" db="EMBL/GenBank/DDBJ databases">
        <authorList>
            <person name="Syromyatnikov M.Y."/>
            <person name="Popov V.N."/>
        </authorList>
    </citation>
    <scope>NUCLEOTIDE SEQUENCE [LARGE SCALE GENOMIC DNA]</scope>
    <source>
        <strain evidence="9 10">CECT 5292</strain>
    </source>
</reference>
<keyword evidence="4" id="KW-0249">Electron transport</keyword>
<dbReference type="InterPro" id="IPR002327">
    <property type="entry name" value="Cyt_c_1A/1B"/>
</dbReference>
<dbReference type="PROSITE" id="PS51007">
    <property type="entry name" value="CYTC"/>
    <property type="match status" value="2"/>
</dbReference>
<keyword evidence="2 6" id="KW-0349">Heme</keyword>
<keyword evidence="10" id="KW-1185">Reference proteome</keyword>